<gene>
    <name evidence="3" type="ORF">CCAE0312_LOCUS4696</name>
</gene>
<accession>A0A7S1XEL3</accession>
<dbReference type="EMBL" id="HBGH01008569">
    <property type="protein sequence ID" value="CAD9232613.1"/>
    <property type="molecule type" value="Transcribed_RNA"/>
</dbReference>
<feature type="transmembrane region" description="Helical" evidence="1">
    <location>
        <begin position="787"/>
        <end position="805"/>
    </location>
</feature>
<feature type="transmembrane region" description="Helical" evidence="1">
    <location>
        <begin position="746"/>
        <end position="767"/>
    </location>
</feature>
<dbReference type="GO" id="GO:0055085">
    <property type="term" value="P:transmembrane transport"/>
    <property type="evidence" value="ECO:0007669"/>
    <property type="project" value="TreeGrafter"/>
</dbReference>
<feature type="domain" description="TRP C-terminal" evidence="2">
    <location>
        <begin position="746"/>
        <end position="996"/>
    </location>
</feature>
<feature type="transmembrane region" description="Helical" evidence="1">
    <location>
        <begin position="575"/>
        <end position="597"/>
    </location>
</feature>
<keyword evidence="1" id="KW-1133">Transmembrane helix</keyword>
<dbReference type="PANTHER" id="PTHR31145:SF6">
    <property type="entry name" value="INTEGRAL MEMBRANE PROTEIN (AFU_ORTHOLOGUE AFUA_7G01610)"/>
    <property type="match status" value="1"/>
</dbReference>
<dbReference type="GO" id="GO:0016020">
    <property type="term" value="C:membrane"/>
    <property type="evidence" value="ECO:0007669"/>
    <property type="project" value="TreeGrafter"/>
</dbReference>
<reference evidence="3" key="1">
    <citation type="submission" date="2021-01" db="EMBL/GenBank/DDBJ databases">
        <authorList>
            <person name="Corre E."/>
            <person name="Pelletier E."/>
            <person name="Niang G."/>
            <person name="Scheremetjew M."/>
            <person name="Finn R."/>
            <person name="Kale V."/>
            <person name="Holt S."/>
            <person name="Cochrane G."/>
            <person name="Meng A."/>
            <person name="Brown T."/>
            <person name="Cohen L."/>
        </authorList>
    </citation>
    <scope>NUCLEOTIDE SEQUENCE</scope>
    <source>
        <strain evidence="3">SAG 36.94</strain>
    </source>
</reference>
<feature type="transmembrane region" description="Helical" evidence="1">
    <location>
        <begin position="951"/>
        <end position="971"/>
    </location>
</feature>
<protein>
    <recommendedName>
        <fullName evidence="2">TRP C-terminal domain-containing protein</fullName>
    </recommendedName>
</protein>
<keyword evidence="1" id="KW-0472">Membrane</keyword>
<name>A0A7S1XEL3_9RHOD</name>
<proteinExistence type="predicted"/>
<feature type="transmembrane region" description="Helical" evidence="1">
    <location>
        <begin position="924"/>
        <end position="945"/>
    </location>
</feature>
<evidence type="ECO:0000313" key="3">
    <source>
        <dbReference type="EMBL" id="CAD9232613.1"/>
    </source>
</evidence>
<evidence type="ECO:0000259" key="2">
    <source>
        <dbReference type="Pfam" id="PF06011"/>
    </source>
</evidence>
<feature type="transmembrane region" description="Helical" evidence="1">
    <location>
        <begin position="811"/>
        <end position="837"/>
    </location>
</feature>
<dbReference type="Pfam" id="PF06011">
    <property type="entry name" value="TRP"/>
    <property type="match status" value="1"/>
</dbReference>
<dbReference type="InterPro" id="IPR010308">
    <property type="entry name" value="TRP_C"/>
</dbReference>
<keyword evidence="1" id="KW-0812">Transmembrane</keyword>
<evidence type="ECO:0000256" key="1">
    <source>
        <dbReference type="SAM" id="Phobius"/>
    </source>
</evidence>
<dbReference type="PANTHER" id="PTHR31145">
    <property type="entry name" value="INTEGRAL MEMBRANE PROTEIN (AFU_ORTHOLOGUE AFUA_7G01610)"/>
    <property type="match status" value="1"/>
</dbReference>
<dbReference type="AlphaFoldDB" id="A0A7S1XEL3"/>
<sequence length="1135" mass="124234">MEKPRMYSVVGFRSSWVVPVLWGMILLSGADGLVRLNETVIRQGIGDGIAFCHPGQVPNNSDVVSTAFCPNGATLVKGSQTFEDLLNEPISESLSFIFNPPSGMSAVDYQVMITSSNQQVLSDEDLQLVVRIEEGSVTNFTALVAIPSFVGVTDLIVTATPMTGGTTFQFVLRYVVKGLAVTATSLGTLSTGNLINFDSWRTTFDQPIVLLSIVLEGVDLIDAKIRYVDSDYAQQVYHDNSCPSVVAKISSGGAALFNQGVGMKNSSCGFGFSEDGKFLVAQFLPYRTGDGRLTFTLRWNSVSVNGEVVPYVAMVDFSWTGLGPPVVSSVNIPTQPLDHNGGQQISLTGFNLIPSANESIVVLSLESEGSSFQLPELLSSRETVDLFNSRVFFLTIPSRGLSLLNISAISVNNELENLINEDPNFNQNLMFNDLSPLGSGLVRVSVLFGILDATLVDVLLLQDTFRCGLSSLIEVNCNFSDSLSGQEGAFSYDPSLSTIRSVLRIDAIGGLLNVSFQVPENLQSRVFGNFSSALATVNANDTLRSDLFGGFSVIVLQAIFPAIGERAVRTTKDALIGAVVFIAIGLALAGILLQLLISTSSNLSGPLVLCHEDSSDQDELPALERENLACERQSRGRDLLMERANQLQARMGQSPVEDEMRLFRKPHGNLNPMSVISPVQRLAMFGQVGASGLGSPFVDVAAGVSFFNLQIPGISFSGGVSKSVRSLEDFYNAYQADIVGLVEGQLFWIAIVTVILLVLHVCLYFFLYRHRRIQRITLDVVHKFELLFFHLIFLGIILGVFQLYSQSDRPAQHIILGSVALVIFGIGYPAFVIFVLLSRVRPHLSPWNEIRRRRALVSGWKSSEHLQDYMDYIASLADVGMEEVLSRICWWRPLDSKRFAGAWIHDAPVRKRYGVLFECYKGRFFAFFAVELAFIAINASIVGGLTSFPGAQAGLLLTVAIFEFLVLLWLVPYNDVVESCSKLFVTFLNIISTGLVVRAATLTPGSAASIQLSKALLYVNIVAICTASIYCIFSMGEMLIRLRSRIIPLAVALFRPHEDDRFSDYSMDGRSDSSTDSSNSDFSRRVRMMDATVLYGSMLSVPSERLISFGSEYSGSGIDVDHDRLLHKKVRIKES</sequence>
<feature type="transmembrane region" description="Helical" evidence="1">
    <location>
        <begin position="983"/>
        <end position="1003"/>
    </location>
</feature>
<dbReference type="InterPro" id="IPR040241">
    <property type="entry name" value="TRP_Flc/Pkd2-like"/>
</dbReference>
<organism evidence="3">
    <name type="scientific">Compsopogon caeruleus</name>
    <dbReference type="NCBI Taxonomy" id="31354"/>
    <lineage>
        <taxon>Eukaryota</taxon>
        <taxon>Rhodophyta</taxon>
        <taxon>Compsopogonophyceae</taxon>
        <taxon>Compsopogonales</taxon>
        <taxon>Compsopogonaceae</taxon>
        <taxon>Compsopogon</taxon>
    </lineage>
</organism>
<feature type="transmembrane region" description="Helical" evidence="1">
    <location>
        <begin position="1015"/>
        <end position="1035"/>
    </location>
</feature>